<gene>
    <name evidence="1" type="ORF">E2562_020421</name>
</gene>
<accession>A0A6G1D794</accession>
<reference evidence="1 2" key="1">
    <citation type="submission" date="2019-11" db="EMBL/GenBank/DDBJ databases">
        <title>Whole genome sequence of Oryza granulata.</title>
        <authorList>
            <person name="Li W."/>
        </authorList>
    </citation>
    <scope>NUCLEOTIDE SEQUENCE [LARGE SCALE GENOMIC DNA]</scope>
    <source>
        <strain evidence="2">cv. Menghai</strain>
        <tissue evidence="1">Leaf</tissue>
    </source>
</reference>
<dbReference type="AlphaFoldDB" id="A0A6G1D794"/>
<dbReference type="EMBL" id="SPHZ02000007">
    <property type="protein sequence ID" value="KAF0907643.1"/>
    <property type="molecule type" value="Genomic_DNA"/>
</dbReference>
<sequence>MVSRLREMCPCNLEEVVMDVSSRILLCIKARYPNVNLNMGTQLVVADTSFEDYNTNKDA</sequence>
<name>A0A6G1D794_9ORYZ</name>
<dbReference type="Proteomes" id="UP000479710">
    <property type="component" value="Unassembled WGS sequence"/>
</dbReference>
<evidence type="ECO:0000313" key="2">
    <source>
        <dbReference type="Proteomes" id="UP000479710"/>
    </source>
</evidence>
<protein>
    <submittedName>
        <fullName evidence="1">Uncharacterized protein</fullName>
    </submittedName>
</protein>
<proteinExistence type="predicted"/>
<keyword evidence="2" id="KW-1185">Reference proteome</keyword>
<evidence type="ECO:0000313" key="1">
    <source>
        <dbReference type="EMBL" id="KAF0907643.1"/>
    </source>
</evidence>
<organism evidence="1 2">
    <name type="scientific">Oryza meyeriana var. granulata</name>
    <dbReference type="NCBI Taxonomy" id="110450"/>
    <lineage>
        <taxon>Eukaryota</taxon>
        <taxon>Viridiplantae</taxon>
        <taxon>Streptophyta</taxon>
        <taxon>Embryophyta</taxon>
        <taxon>Tracheophyta</taxon>
        <taxon>Spermatophyta</taxon>
        <taxon>Magnoliopsida</taxon>
        <taxon>Liliopsida</taxon>
        <taxon>Poales</taxon>
        <taxon>Poaceae</taxon>
        <taxon>BOP clade</taxon>
        <taxon>Oryzoideae</taxon>
        <taxon>Oryzeae</taxon>
        <taxon>Oryzinae</taxon>
        <taxon>Oryza</taxon>
        <taxon>Oryza meyeriana</taxon>
    </lineage>
</organism>
<comment type="caution">
    <text evidence="1">The sequence shown here is derived from an EMBL/GenBank/DDBJ whole genome shotgun (WGS) entry which is preliminary data.</text>
</comment>